<gene>
    <name evidence="1" type="ORF">ZT1A5_G9315</name>
</gene>
<dbReference type="AlphaFoldDB" id="A0A1Y6LWN2"/>
<protein>
    <submittedName>
        <fullName evidence="1">Uncharacterized protein</fullName>
    </submittedName>
</protein>
<accession>A0A1Y6LWN2</accession>
<dbReference type="EMBL" id="LT882684">
    <property type="protein sequence ID" value="SMY27870.1"/>
    <property type="molecule type" value="Genomic_DNA"/>
</dbReference>
<organism evidence="1 2">
    <name type="scientific">Zymoseptoria tritici ST99CH_1A5</name>
    <dbReference type="NCBI Taxonomy" id="1276529"/>
    <lineage>
        <taxon>Eukaryota</taxon>
        <taxon>Fungi</taxon>
        <taxon>Dikarya</taxon>
        <taxon>Ascomycota</taxon>
        <taxon>Pezizomycotina</taxon>
        <taxon>Dothideomycetes</taxon>
        <taxon>Dothideomycetidae</taxon>
        <taxon>Mycosphaerellales</taxon>
        <taxon>Mycosphaerellaceae</taxon>
        <taxon>Zymoseptoria</taxon>
    </lineage>
</organism>
<proteinExistence type="predicted"/>
<reference evidence="1 2" key="1">
    <citation type="submission" date="2016-10" db="EMBL/GenBank/DDBJ databases">
        <authorList>
            <person name="Varghese N."/>
        </authorList>
    </citation>
    <scope>NUCLEOTIDE SEQUENCE [LARGE SCALE GENOMIC DNA]</scope>
</reference>
<sequence>MDLPTPSAQQNMLWKLPAELRELVYINAFTCSEEHAYCLWKDGIFLTLVDGRIYKPASHKSHNLGQSTKCGACALGLLRTSKAIYDEALPVFHHAVELRLHVDGRYRSPWEGVELGAVGEMGVLRNARVWEITVRLSRFEDADRLVAQLNSLREIVEGNRAVEWRSISVQISRYLEDPELGDGILRAVRTMTGIESIDEIKDPWREAQFTRSDHSWGATSDVTPASRFLQPHHLPLSLRNSASLHDNFMATSLRDTLLAGIAKERVTDKSPPTAGDELDADRCVPLHNVLTLYGWVSSGKKISELRKRTWWSTHGTPELEKILRPKLRRYLSKIFEVPNYNFFYHVSGLASPKHMLQLADVLEDDDHVEKLEDKYRFVILYKTSEHLVSQPAGIVFDQQTSKAILMPTYHHLFDLKGADLPWQNLETILSAYVDMIQSEKALAIHDEAIVEDATAQHAGKGGDLERNKTFARYSTRPWILQPYTLDDLHECLDTWTKLVKTIEQKAGIKRSEEVDPEDEAPLASRTALNIAKIPRGFAYEILSHARQSEVWFVAPGLRLPKVEEFLQQPFKDILKQYPEETRGMKVPFLFLRCPGTVSAKEAKFRYPFSTLESVPCGLYLDAFPNAQNPFEDACRLVLPIRLSDKRRYARTSDGRLLFRSHSDLYQTGINPFVMRHGPKLVAVLDNWRRQVETGHWGVNERGVEGGIGVWRQAETREHWWRYQSDSHLFI</sequence>
<name>A0A1Y6LWN2_ZYMTR</name>
<evidence type="ECO:0000313" key="1">
    <source>
        <dbReference type="EMBL" id="SMY27870.1"/>
    </source>
</evidence>
<evidence type="ECO:0000313" key="2">
    <source>
        <dbReference type="Proteomes" id="UP000215453"/>
    </source>
</evidence>
<dbReference type="Proteomes" id="UP000215453">
    <property type="component" value="Chromosome 9"/>
</dbReference>